<protein>
    <submittedName>
        <fullName evidence="2">Uncharacterized protein</fullName>
    </submittedName>
</protein>
<evidence type="ECO:0000313" key="3">
    <source>
        <dbReference type="Proteomes" id="UP001279734"/>
    </source>
</evidence>
<proteinExistence type="predicted"/>
<feature type="compositionally biased region" description="Polar residues" evidence="1">
    <location>
        <begin position="136"/>
        <end position="153"/>
    </location>
</feature>
<dbReference type="GO" id="GO:0004674">
    <property type="term" value="F:protein serine/threonine kinase activity"/>
    <property type="evidence" value="ECO:0007669"/>
    <property type="project" value="TreeGrafter"/>
</dbReference>
<feature type="compositionally biased region" description="Basic and acidic residues" evidence="1">
    <location>
        <begin position="158"/>
        <end position="176"/>
    </location>
</feature>
<evidence type="ECO:0000313" key="2">
    <source>
        <dbReference type="EMBL" id="GMH05370.1"/>
    </source>
</evidence>
<accession>A0AAD3XI54</accession>
<dbReference type="AlphaFoldDB" id="A0AAD3XI54"/>
<gene>
    <name evidence="2" type="ORF">Nepgr_007210</name>
</gene>
<sequence length="282" mass="31826">MEYYPSDFHEETVEWNQFSYDSRFEFSPLNPSIGFSSYDPHDPRYFQYDAPFYGNTFEHASSKSSVACPSYSFSLQPEFSTHSVVSYCNTELHEPEPEPELDDYDPIPYVSGYDINQTYGKPLPPTDEICYPRSVSDPNSSSMGDFSYGSVTSPYGRGENDEKNEKPRNGSIKSEEEQQSYDSDGDGNEEKESDLGDDYSYPYSGFDEGLDEEVPQIPPGYGLEAVDLCESLFGYWPCLDRRNQNNHGGSSGGSSGFSCWDRAADYLFGNPYPYGYGHYANP</sequence>
<comment type="caution">
    <text evidence="2">The sequence shown here is derived from an EMBL/GenBank/DDBJ whole genome shotgun (WGS) entry which is preliminary data.</text>
</comment>
<dbReference type="EMBL" id="BSYO01000005">
    <property type="protein sequence ID" value="GMH05370.1"/>
    <property type="molecule type" value="Genomic_DNA"/>
</dbReference>
<evidence type="ECO:0000256" key="1">
    <source>
        <dbReference type="SAM" id="MobiDB-lite"/>
    </source>
</evidence>
<feature type="region of interest" description="Disordered" evidence="1">
    <location>
        <begin position="90"/>
        <end position="205"/>
    </location>
</feature>
<keyword evidence="3" id="KW-1185">Reference proteome</keyword>
<reference evidence="2" key="1">
    <citation type="submission" date="2023-05" db="EMBL/GenBank/DDBJ databases">
        <title>Nepenthes gracilis genome sequencing.</title>
        <authorList>
            <person name="Fukushima K."/>
        </authorList>
    </citation>
    <scope>NUCLEOTIDE SEQUENCE</scope>
    <source>
        <strain evidence="2">SING2019-196</strain>
    </source>
</reference>
<dbReference type="GO" id="GO:0070300">
    <property type="term" value="F:phosphatidic acid binding"/>
    <property type="evidence" value="ECO:0007669"/>
    <property type="project" value="InterPro"/>
</dbReference>
<dbReference type="PANTHER" id="PTHR33971">
    <property type="entry name" value="OS06G0232000 PROTEIN"/>
    <property type="match status" value="1"/>
</dbReference>
<name>A0AAD3XI54_NEPGR</name>
<dbReference type="InterPro" id="IPR038943">
    <property type="entry name" value="PLDrp1-like"/>
</dbReference>
<dbReference type="Proteomes" id="UP001279734">
    <property type="component" value="Unassembled WGS sequence"/>
</dbReference>
<feature type="compositionally biased region" description="Acidic residues" evidence="1">
    <location>
        <begin position="177"/>
        <end position="187"/>
    </location>
</feature>
<organism evidence="2 3">
    <name type="scientific">Nepenthes gracilis</name>
    <name type="common">Slender pitcher plant</name>
    <dbReference type="NCBI Taxonomy" id="150966"/>
    <lineage>
        <taxon>Eukaryota</taxon>
        <taxon>Viridiplantae</taxon>
        <taxon>Streptophyta</taxon>
        <taxon>Embryophyta</taxon>
        <taxon>Tracheophyta</taxon>
        <taxon>Spermatophyta</taxon>
        <taxon>Magnoliopsida</taxon>
        <taxon>eudicotyledons</taxon>
        <taxon>Gunneridae</taxon>
        <taxon>Pentapetalae</taxon>
        <taxon>Caryophyllales</taxon>
        <taxon>Nepenthaceae</taxon>
        <taxon>Nepenthes</taxon>
    </lineage>
</organism>
<dbReference type="PANTHER" id="PTHR33971:SF3">
    <property type="entry name" value="UBIQUITIN CARBOXYL-TERMINAL HYDROLASE 36"/>
    <property type="match status" value="1"/>
</dbReference>